<organism evidence="3 4">
    <name type="scientific">Dulcicalothrix desertica PCC 7102</name>
    <dbReference type="NCBI Taxonomy" id="232991"/>
    <lineage>
        <taxon>Bacteria</taxon>
        <taxon>Bacillati</taxon>
        <taxon>Cyanobacteriota</taxon>
        <taxon>Cyanophyceae</taxon>
        <taxon>Nostocales</taxon>
        <taxon>Calotrichaceae</taxon>
        <taxon>Dulcicalothrix</taxon>
    </lineage>
</organism>
<evidence type="ECO:0000256" key="1">
    <source>
        <dbReference type="SAM" id="Coils"/>
    </source>
</evidence>
<feature type="coiled-coil region" evidence="1">
    <location>
        <begin position="5"/>
        <end position="49"/>
    </location>
</feature>
<evidence type="ECO:0000256" key="2">
    <source>
        <dbReference type="SAM" id="Phobius"/>
    </source>
</evidence>
<comment type="caution">
    <text evidence="3">The sequence shown here is derived from an EMBL/GenBank/DDBJ whole genome shotgun (WGS) entry which is preliminary data.</text>
</comment>
<gene>
    <name evidence="3" type="ORF">DSM106972_071510</name>
</gene>
<dbReference type="Proteomes" id="UP000271624">
    <property type="component" value="Unassembled WGS sequence"/>
</dbReference>
<reference evidence="3" key="2">
    <citation type="journal article" date="2019" name="Genome Biol. Evol.">
        <title>Day and night: Metabolic profiles and evolutionary relationships of six axenic non-marine cyanobacteria.</title>
        <authorList>
            <person name="Will S.E."/>
            <person name="Henke P."/>
            <person name="Boedeker C."/>
            <person name="Huang S."/>
            <person name="Brinkmann H."/>
            <person name="Rohde M."/>
            <person name="Jarek M."/>
            <person name="Friedl T."/>
            <person name="Seufert S."/>
            <person name="Schumacher M."/>
            <person name="Overmann J."/>
            <person name="Neumann-Schaal M."/>
            <person name="Petersen J."/>
        </authorList>
    </citation>
    <scope>NUCLEOTIDE SEQUENCE [LARGE SCALE GENOMIC DNA]</scope>
    <source>
        <strain evidence="3">PCC 7102</strain>
    </source>
</reference>
<reference evidence="3" key="1">
    <citation type="submission" date="2018-12" db="EMBL/GenBank/DDBJ databases">
        <authorList>
            <person name="Will S."/>
            <person name="Neumann-Schaal M."/>
            <person name="Henke P."/>
        </authorList>
    </citation>
    <scope>NUCLEOTIDE SEQUENCE</scope>
    <source>
        <strain evidence="3">PCC 7102</strain>
    </source>
</reference>
<accession>A0A3S1CZ88</accession>
<feature type="coiled-coil region" evidence="1">
    <location>
        <begin position="192"/>
        <end position="240"/>
    </location>
</feature>
<keyword evidence="4" id="KW-1185">Reference proteome</keyword>
<keyword evidence="2" id="KW-0472">Membrane</keyword>
<proteinExistence type="predicted"/>
<keyword evidence="1" id="KW-0175">Coiled coil</keyword>
<sequence length="306" mass="35701">MTDFLKSLEQELASYRVKFKESSEALNDLAKIQTDFEGLSQKYKEIQIEHKKLSEFVEQSRATAIELQDQSKDAIKQVNLANEHIHEEFTNLQHEIVENFTQFQKELNQQFKKSEYELRQVSVDIKNESEIAVKQVTHSNEAVQQEFIALKHEILENFTQFQQELNQHVENLSNQSHQNIINIQNDVKTESKRHQEELEAKLEQRIEDVTNSQKQIQQSLNRLESELNNTKASINEVKQNTVLQLEHLPNRLATIDEYQAQTNQKLLFIGVGSLLAILLAFVSLFMPQRNNTTSPQSQSLQRIERM</sequence>
<feature type="transmembrane region" description="Helical" evidence="2">
    <location>
        <begin position="266"/>
        <end position="286"/>
    </location>
</feature>
<keyword evidence="2" id="KW-1133">Transmembrane helix</keyword>
<evidence type="ECO:0000313" key="4">
    <source>
        <dbReference type="Proteomes" id="UP000271624"/>
    </source>
</evidence>
<name>A0A3S1CZ88_9CYAN</name>
<dbReference type="EMBL" id="RSCL01000022">
    <property type="protein sequence ID" value="RUT00742.1"/>
    <property type="molecule type" value="Genomic_DNA"/>
</dbReference>
<dbReference type="AlphaFoldDB" id="A0A3S1CZ88"/>
<dbReference type="RefSeq" id="WP_127085275.1">
    <property type="nucleotide sequence ID" value="NZ_RSCL01000022.1"/>
</dbReference>
<evidence type="ECO:0000313" key="3">
    <source>
        <dbReference type="EMBL" id="RUT00742.1"/>
    </source>
</evidence>
<dbReference type="OrthoDB" id="507067at2"/>
<protein>
    <submittedName>
        <fullName evidence="3">Uncharacterized protein</fullName>
    </submittedName>
</protein>
<keyword evidence="2" id="KW-0812">Transmembrane</keyword>